<dbReference type="GeneID" id="6757892"/>
<dbReference type="PANTHER" id="PTHR46406:SF1">
    <property type="entry name" value="NITRIC OXIDE-ASSOCIATED PROTEIN 1"/>
    <property type="match status" value="1"/>
</dbReference>
<dbReference type="InterPro" id="IPR048422">
    <property type="entry name" value="NOA1/YqeH-like_C"/>
</dbReference>
<accession>B3S951</accession>
<reference evidence="2 3" key="1">
    <citation type="journal article" date="2008" name="Nature">
        <title>The Trichoplax genome and the nature of placozoans.</title>
        <authorList>
            <person name="Srivastava M."/>
            <person name="Begovic E."/>
            <person name="Chapman J."/>
            <person name="Putnam N.H."/>
            <person name="Hellsten U."/>
            <person name="Kawashima T."/>
            <person name="Kuo A."/>
            <person name="Mitros T."/>
            <person name="Salamov A."/>
            <person name="Carpenter M.L."/>
            <person name="Signorovitch A.Y."/>
            <person name="Moreno M.A."/>
            <person name="Kamm K."/>
            <person name="Grimwood J."/>
            <person name="Schmutz J."/>
            <person name="Shapiro H."/>
            <person name="Grigoriev I.V."/>
            <person name="Buss L.W."/>
            <person name="Schierwater B."/>
            <person name="Dellaporta S.L."/>
            <person name="Rokhsar D.S."/>
        </authorList>
    </citation>
    <scope>NUCLEOTIDE SEQUENCE [LARGE SCALE GENOMIC DNA]</scope>
    <source>
        <strain evidence="2 3">Grell-BS-1999</strain>
    </source>
</reference>
<evidence type="ECO:0000313" key="2">
    <source>
        <dbReference type="EMBL" id="EDV20812.1"/>
    </source>
</evidence>
<sequence length="659" mass="74612">MAVQCLQIKIVANKPQTTTEKRDIVSSHGPTTLIGPMRTAIMLRNRIGHAWSEYSIPLWRRWAQSSSNWYRTKTAWTPAAANLHRLYTSSVFPRFTTFACGPSFRNLSVDVFKPVHLIATWCNQGVASIRYASSEAKTSPNHAEKLVDLHGKRCPGCGSIFHSRNEDKFGYILQRKLVDVPASQVSSIICQRCFCLNHYNQALNMNAPEDDWRNHIQKIPKDKCIVMLVVDIFDFPGSIFPNLLDIIGYKVPILLIANKMDVLLEDGPGHIERIQTMVWEGCKNAGLTEGNLVDICLVSARKNQGIKEVVDKVLQHRPPHGDIFLLGCTNVGKSSLFKSLLDYLYDGKPKTLMRYPTISVWPGTTIGLLRYPIRKKINNLGRRAPRRIRGLKNQYIYESPYLDDSKHDEESKLSDISTVEGDDIMLASHDGVLTGWNHEGDERGPFFYDTPGAMSQNMYTDLLNTRDLSKVLPLGGITPRTLRLQPSQSIFLAGLGRIDYIEGPSRVYFTFFASRELPLHICQTMKADDIYDKHFGYSLLKIPNNMNKQYQGKSFPRLQGKEFTFKCHNGWKYSSADILLSSAGFAAITAGLGDEIKIKAYTPNGLGLILRRPSVMPYSVNWKGKPHGKKQGYYKGLFSRQKMKEQFPFIQSINPYTDE</sequence>
<dbReference type="AlphaFoldDB" id="B3S951"/>
<dbReference type="CTD" id="6757892"/>
<dbReference type="InParanoid" id="B3S951"/>
<dbReference type="STRING" id="10228.B3S951"/>
<dbReference type="eggNOG" id="KOG1249">
    <property type="taxonomic scope" value="Eukaryota"/>
</dbReference>
<dbReference type="SUPFAM" id="SSF52540">
    <property type="entry name" value="P-loop containing nucleoside triphosphate hydrolases"/>
    <property type="match status" value="1"/>
</dbReference>
<dbReference type="Pfam" id="PF21516">
    <property type="entry name" value="YqeH-like_C"/>
    <property type="match status" value="1"/>
</dbReference>
<dbReference type="HOGENOM" id="CLU_416414_0_0_1"/>
<evidence type="ECO:0000313" key="3">
    <source>
        <dbReference type="Proteomes" id="UP000009022"/>
    </source>
</evidence>
<dbReference type="EMBL" id="DS985257">
    <property type="protein sequence ID" value="EDV20812.1"/>
    <property type="molecule type" value="Genomic_DNA"/>
</dbReference>
<dbReference type="PANTHER" id="PTHR46406">
    <property type="entry name" value="NITRIC OXIDE-ASSOCIATED PROTEIN 1"/>
    <property type="match status" value="1"/>
</dbReference>
<protein>
    <recommendedName>
        <fullName evidence="1">NOA1/YqeH-like C-terminal domain-containing protein</fullName>
    </recommendedName>
</protein>
<organism evidence="2 3">
    <name type="scientific">Trichoplax adhaerens</name>
    <name type="common">Trichoplax reptans</name>
    <dbReference type="NCBI Taxonomy" id="10228"/>
    <lineage>
        <taxon>Eukaryota</taxon>
        <taxon>Metazoa</taxon>
        <taxon>Placozoa</taxon>
        <taxon>Uniplacotomia</taxon>
        <taxon>Trichoplacea</taxon>
        <taxon>Trichoplacidae</taxon>
        <taxon>Trichoplax</taxon>
    </lineage>
</organism>
<dbReference type="PhylomeDB" id="B3S951"/>
<feature type="domain" description="NOA1/YqeH-like C-terminal" evidence="1">
    <location>
        <begin position="508"/>
        <end position="612"/>
    </location>
</feature>
<dbReference type="InterPro" id="IPR027417">
    <property type="entry name" value="P-loop_NTPase"/>
</dbReference>
<dbReference type="InterPro" id="IPR052807">
    <property type="entry name" value="Mito_transl_resp_regulator"/>
</dbReference>
<evidence type="ECO:0000259" key="1">
    <source>
        <dbReference type="Pfam" id="PF21516"/>
    </source>
</evidence>
<dbReference type="OMA" id="LGCTNVG"/>
<name>B3S951_TRIAD</name>
<dbReference type="RefSeq" id="XP_002116753.1">
    <property type="nucleotide sequence ID" value="XM_002116717.1"/>
</dbReference>
<proteinExistence type="predicted"/>
<dbReference type="CDD" id="cd01855">
    <property type="entry name" value="YqeH"/>
    <property type="match status" value="1"/>
</dbReference>
<dbReference type="Proteomes" id="UP000009022">
    <property type="component" value="Unassembled WGS sequence"/>
</dbReference>
<keyword evidence="3" id="KW-1185">Reference proteome</keyword>
<dbReference type="KEGG" id="tad:TRIADDRAFT_60700"/>
<dbReference type="FunCoup" id="B3S951">
    <property type="interactions" value="1979"/>
</dbReference>
<dbReference type="Gene3D" id="3.40.50.300">
    <property type="entry name" value="P-loop containing nucleotide triphosphate hydrolases"/>
    <property type="match status" value="1"/>
</dbReference>
<gene>
    <name evidence="2" type="ORF">TRIADDRAFT_60700</name>
</gene>
<dbReference type="OrthoDB" id="1696305at2759"/>